<name>A0A0J7IV83_9FLAO</name>
<dbReference type="RefSeq" id="WP_048500637.1">
    <property type="nucleotide sequence ID" value="NZ_LFNG01000028.1"/>
</dbReference>
<keyword evidence="1" id="KW-1133">Transmembrane helix</keyword>
<dbReference type="OrthoDB" id="1261786at2"/>
<keyword evidence="1" id="KW-0812">Transmembrane</keyword>
<feature type="transmembrane region" description="Helical" evidence="1">
    <location>
        <begin position="7"/>
        <end position="30"/>
    </location>
</feature>
<dbReference type="EMBL" id="LFNG01000028">
    <property type="protein sequence ID" value="KMQ70173.1"/>
    <property type="molecule type" value="Genomic_DNA"/>
</dbReference>
<dbReference type="STRING" id="1304281.ACM44_13785"/>
<feature type="transmembrane region" description="Helical" evidence="1">
    <location>
        <begin position="65"/>
        <end position="85"/>
    </location>
</feature>
<keyword evidence="3" id="KW-1185">Reference proteome</keyword>
<comment type="caution">
    <text evidence="2">The sequence shown here is derived from an EMBL/GenBank/DDBJ whole genome shotgun (WGS) entry which is preliminary data.</text>
</comment>
<sequence length="217" mass="25044">MKTIKKTLLVISFFLLIIFIYQLTLIPGGFFFSSLFYSIIISILISLCITILTFIAKFLFKKQDFLFRLSLITIIVLSITIYKLYSPTLKIIVPKNYSGEVNLVLSNLDYNELNIDKNGIGYITKWTFEKTYTKPNVYDTDGNDLSSLLLSYDNNKFWGKSIGSENTIKSLSFEIAKDTSQKSRTHISNWLENIDLNKVYLKDPTKKPENIIDLEIK</sequence>
<dbReference type="PATRIC" id="fig|1304281.5.peg.2987"/>
<evidence type="ECO:0000313" key="3">
    <source>
        <dbReference type="Proteomes" id="UP000035900"/>
    </source>
</evidence>
<gene>
    <name evidence="2" type="ORF">ACM44_13785</name>
</gene>
<dbReference type="Proteomes" id="UP000035900">
    <property type="component" value="Unassembled WGS sequence"/>
</dbReference>
<evidence type="ECO:0000256" key="1">
    <source>
        <dbReference type="SAM" id="Phobius"/>
    </source>
</evidence>
<dbReference type="AlphaFoldDB" id="A0A0J7IV83"/>
<proteinExistence type="predicted"/>
<keyword evidence="1" id="KW-0472">Membrane</keyword>
<feature type="transmembrane region" description="Helical" evidence="1">
    <location>
        <begin position="36"/>
        <end position="60"/>
    </location>
</feature>
<reference evidence="2 3" key="1">
    <citation type="journal article" date="2004" name="Int. J. Syst. Evol. Microbiol.">
        <title>Kaistella koreensis gen. nov., sp. nov., a novel member of the Chryseobacterium-Bergeyella-Riemerella branch.</title>
        <authorList>
            <person name="Kim M.K."/>
            <person name="Im W.T."/>
            <person name="Shin Y.K."/>
            <person name="Lim J.H."/>
            <person name="Kim S.H."/>
            <person name="Lee B.C."/>
            <person name="Park M.Y."/>
            <person name="Lee K.Y."/>
            <person name="Lee S.T."/>
        </authorList>
    </citation>
    <scope>NUCLEOTIDE SEQUENCE [LARGE SCALE GENOMIC DNA]</scope>
    <source>
        <strain evidence="2 3">CCUG 49689</strain>
    </source>
</reference>
<evidence type="ECO:0000313" key="2">
    <source>
        <dbReference type="EMBL" id="KMQ70173.1"/>
    </source>
</evidence>
<accession>A0A0J7IV83</accession>
<protein>
    <submittedName>
        <fullName evidence="2">Uncharacterized protein</fullName>
    </submittedName>
</protein>
<organism evidence="2 3">
    <name type="scientific">Chryseobacterium koreense CCUG 49689</name>
    <dbReference type="NCBI Taxonomy" id="1304281"/>
    <lineage>
        <taxon>Bacteria</taxon>
        <taxon>Pseudomonadati</taxon>
        <taxon>Bacteroidota</taxon>
        <taxon>Flavobacteriia</taxon>
        <taxon>Flavobacteriales</taxon>
        <taxon>Weeksellaceae</taxon>
        <taxon>Chryseobacterium group</taxon>
        <taxon>Chryseobacterium</taxon>
    </lineage>
</organism>